<dbReference type="EMBL" id="JAODUP010001494">
    <property type="protein sequence ID" value="KAK2140069.1"/>
    <property type="molecule type" value="Genomic_DNA"/>
</dbReference>
<dbReference type="FunFam" id="1.25.40.440:FF:000001">
    <property type="entry name" value="Nuclear pore complex subunit"/>
    <property type="match status" value="1"/>
</dbReference>
<keyword evidence="23" id="KW-1185">Reference proteome</keyword>
<dbReference type="GO" id="GO:0051028">
    <property type="term" value="P:mRNA transport"/>
    <property type="evidence" value="ECO:0007669"/>
    <property type="project" value="UniProtKB-KW"/>
</dbReference>
<dbReference type="PANTHER" id="PTHR10350:SF6">
    <property type="entry name" value="NUCLEAR PORE COMPLEX PROTEIN NUP155"/>
    <property type="match status" value="1"/>
</dbReference>
<evidence type="ECO:0000256" key="16">
    <source>
        <dbReference type="ARBA" id="ARBA00068608"/>
    </source>
</evidence>
<dbReference type="Gene3D" id="1.25.40.440">
    <property type="entry name" value="Nucleoporin, helical domain, central subdomain"/>
    <property type="match status" value="1"/>
</dbReference>
<keyword evidence="14" id="KW-0539">Nucleus</keyword>
<evidence type="ECO:0000259" key="20">
    <source>
        <dbReference type="Pfam" id="PF03177"/>
    </source>
</evidence>
<dbReference type="GO" id="GO:0000972">
    <property type="term" value="P:transcription-dependent tethering of RNA polymerase II gene DNA at nuclear periphery"/>
    <property type="evidence" value="ECO:0007669"/>
    <property type="project" value="TreeGrafter"/>
</dbReference>
<dbReference type="Pfam" id="PF03177">
    <property type="entry name" value="Nucleoporin_C"/>
    <property type="match status" value="1"/>
</dbReference>
<keyword evidence="11" id="KW-0472">Membrane</keyword>
<dbReference type="Proteomes" id="UP001208570">
    <property type="component" value="Unassembled WGS sequence"/>
</dbReference>
<evidence type="ECO:0000256" key="17">
    <source>
        <dbReference type="ARBA" id="ARBA00077084"/>
    </source>
</evidence>
<feature type="domain" description="Nucleoporin Nup133/Nup155-like C-terminal" evidence="20">
    <location>
        <begin position="584"/>
        <end position="1289"/>
    </location>
</feature>
<evidence type="ECO:0000313" key="23">
    <source>
        <dbReference type="Proteomes" id="UP001208570"/>
    </source>
</evidence>
<evidence type="ECO:0000259" key="21">
    <source>
        <dbReference type="Pfam" id="PF08801"/>
    </source>
</evidence>
<keyword evidence="8" id="KW-0653">Protein transport</keyword>
<evidence type="ECO:0000256" key="14">
    <source>
        <dbReference type="ARBA" id="ARBA00023242"/>
    </source>
</evidence>
<dbReference type="GO" id="GO:0006405">
    <property type="term" value="P:RNA export from nucleus"/>
    <property type="evidence" value="ECO:0007669"/>
    <property type="project" value="TreeGrafter"/>
</dbReference>
<feature type="compositionally biased region" description="Pro residues" evidence="19">
    <location>
        <begin position="920"/>
        <end position="930"/>
    </location>
</feature>
<dbReference type="FunFam" id="1.25.40.450:FF:000001">
    <property type="entry name" value="Nuclear pore complex protein"/>
    <property type="match status" value="1"/>
</dbReference>
<keyword evidence="10" id="KW-0906">Nuclear pore complex</keyword>
<evidence type="ECO:0000256" key="18">
    <source>
        <dbReference type="ARBA" id="ARBA00078199"/>
    </source>
</evidence>
<sequence length="1314" mass="148284">MANMNVTTINTLDLMEALHQAASSLDQAIQMDENYLDLSVLLQVQQYDQPTASGNLDSDYPGVEDPRIGMSSVDEIGSIKKIPLPPELVEQFGPKKNHDPNFPSNNCGLMAPELRTIQSSQTASVFGEMHLIPEPLFSIPSDNVHILSIRNADNGRIFMAGKDGCLYELHYQAEDGWFSRKCRKINHSKGKLSTIMMSFYYFSASDDAAVVRISIDNSRNILYTQSEAGTLQVFDMGEDGMSMSRVASLSQDSIVQKAALIAKMVDKSNFKPIIHIAAIPREESVNIHLVAVTHTGMRLYFTTVPLGNTRGRPYTLSLVHTRLPPGYSARAPPQRPSNVHTALYTKGTLMLAASQSEDSDLLWTIASDAFPFKKHLQETHEMRPLDGRTWAIEEVPNELLGAVPLSFTDGLKPDPPAVVTQHMRSNRKFVIINSQGSYILTKQNPSDKLRQLLLNFGPTSVEVEAYFQRHQEQAFATCLLLACNQSVTEQQVSELATAAFFRYGGDPKYNYDVTLAAANSPYDVHPGSGLGSVSRFMGAGTSIHPGMPNQISTPIPNVTRHMSFGYNTTLSGPSGGQASEVIFSNRFHGLCLYLARILRPIWNFRMVIEYPIKTEKGMEELLGSRCNSDDISWVLNKLKDLKDFVDRNSQFTSPLLSEGSFTQSLQRSPRARLGLQRAADGDDQSMRRLQAEADCQENNYLKQLQILINISCEALGLWHILCTHRFHIIVKNLTKEQQNVLRHMTFRHFVTQGKEMSHALITSLIGMYLNDNAVTDAISARLREVCPAFYSYEDHIYSKANEMLKTATGTQHSSVEREKLLAEALTKYKQISAQLDLPTVCRQFSAVRFYRGIVDLALTSAETRDPQGFAVHFYDNGEPSEDTQGMCAYRLRMDCYKCITETLDFLLSTSLSHPQSPSVPSSPGPPPAPDPNRLTNREAQIYVDEVFSLALKSQDKMFHICLYDWLIMKQLSEKLLEIQSPYLEPYLKRKADMNHLETLDLLWKYYEKIQNYAAAANILDKLAGQAGEIPLSKRMEYLSRAIMCAKGCTRLTYPSTDGEFLHQLEEKMEVAQLQLNISEALHRNKGIPEVDEALIRLNSQLIDINTLYAEFADRFDLSECKLAIIHCAGYHDPTMVEALWQDIIDKEFQNSQHLDTQARMKTLNQKLVNLGRIYATSEKCFPLAFLVKLLERRCCECNLDVADLSLVFRTLQDTGITLPRLHEIYDRLYKSKDFCWKTLKKPFHLLEVIEKLLRSFAESPNVVPAYDRRHFTTTSLDAIAFYLVELQSESTAGGTVSFLMKNFKDIQARLERFI</sequence>
<keyword evidence="9" id="KW-0811">Translocation</keyword>
<name>A0AAD9ISH4_9ANNE</name>
<dbReference type="InterPro" id="IPR042538">
    <property type="entry name" value="Nucleoporin_Nup155_C_3"/>
</dbReference>
<protein>
    <recommendedName>
        <fullName evidence="16">Nuclear pore complex protein Nup155</fullName>
    </recommendedName>
    <alternativeName>
        <fullName evidence="17">155 kDa nucleoporin</fullName>
    </alternativeName>
    <alternativeName>
        <fullName evidence="18">Nucleoporin Nup155</fullName>
    </alternativeName>
</protein>
<dbReference type="Pfam" id="PF08801">
    <property type="entry name" value="Nucleoporin_N"/>
    <property type="match status" value="1"/>
</dbReference>
<reference evidence="22" key="1">
    <citation type="journal article" date="2023" name="Mol. Biol. Evol.">
        <title>Third-Generation Sequencing Reveals the Adaptive Role of the Epigenome in Three Deep-Sea Polychaetes.</title>
        <authorList>
            <person name="Perez M."/>
            <person name="Aroh O."/>
            <person name="Sun Y."/>
            <person name="Lan Y."/>
            <person name="Juniper S.K."/>
            <person name="Young C.R."/>
            <person name="Angers B."/>
            <person name="Qian P.Y."/>
        </authorList>
    </citation>
    <scope>NUCLEOTIDE SEQUENCE</scope>
    <source>
        <strain evidence="22">P08H-3</strain>
    </source>
</reference>
<feature type="region of interest" description="Disordered" evidence="19">
    <location>
        <begin position="914"/>
        <end position="934"/>
    </location>
</feature>
<dbReference type="InterPro" id="IPR014908">
    <property type="entry name" value="Nucleoporin_Nup133/Nup155_N"/>
</dbReference>
<dbReference type="GO" id="GO:0006606">
    <property type="term" value="P:protein import into nucleus"/>
    <property type="evidence" value="ECO:0007669"/>
    <property type="project" value="TreeGrafter"/>
</dbReference>
<comment type="subcellular location">
    <subcellularLocation>
        <location evidence="1">Nucleus membrane</location>
        <topology evidence="1">Peripheral membrane protein</topology>
        <orientation evidence="1">Cytoplasmic side</orientation>
    </subcellularLocation>
    <subcellularLocation>
        <location evidence="3">Nucleus membrane</location>
        <topology evidence="3">Peripheral membrane protein</topology>
        <orientation evidence="3">Nucleoplasmic side</orientation>
    </subcellularLocation>
    <subcellularLocation>
        <location evidence="2">Nucleus</location>
        <location evidence="2">Nuclear pore complex</location>
    </subcellularLocation>
</comment>
<keyword evidence="12" id="KW-1015">Disulfide bond</keyword>
<evidence type="ECO:0000256" key="15">
    <source>
        <dbReference type="ARBA" id="ARBA00058219"/>
    </source>
</evidence>
<evidence type="ECO:0000256" key="11">
    <source>
        <dbReference type="ARBA" id="ARBA00023136"/>
    </source>
</evidence>
<dbReference type="Gene3D" id="1.20.120.1880">
    <property type="entry name" value="Nucleoporin, helical C-terminal domain"/>
    <property type="match status" value="1"/>
</dbReference>
<keyword evidence="5" id="KW-0813">Transport</keyword>
<evidence type="ECO:0000256" key="12">
    <source>
        <dbReference type="ARBA" id="ARBA00023157"/>
    </source>
</evidence>
<evidence type="ECO:0000256" key="2">
    <source>
        <dbReference type="ARBA" id="ARBA00004567"/>
    </source>
</evidence>
<keyword evidence="6" id="KW-0597">Phosphoprotein</keyword>
<dbReference type="InterPro" id="IPR042533">
    <property type="entry name" value="Nucleoporin_Nup155_C_1"/>
</dbReference>
<evidence type="ECO:0000256" key="7">
    <source>
        <dbReference type="ARBA" id="ARBA00022816"/>
    </source>
</evidence>
<dbReference type="InterPro" id="IPR042537">
    <property type="entry name" value="Nucleoporin_Nup155_C_2"/>
</dbReference>
<dbReference type="GO" id="GO:0036228">
    <property type="term" value="P:protein localization to nuclear inner membrane"/>
    <property type="evidence" value="ECO:0007669"/>
    <property type="project" value="TreeGrafter"/>
</dbReference>
<dbReference type="InterPro" id="IPR004870">
    <property type="entry name" value="Nucleoporin_Nup155"/>
</dbReference>
<evidence type="ECO:0000313" key="22">
    <source>
        <dbReference type="EMBL" id="KAK2140069.1"/>
    </source>
</evidence>
<comment type="caution">
    <text evidence="22">The sequence shown here is derived from an EMBL/GenBank/DDBJ whole genome shotgun (WGS) entry which is preliminary data.</text>
</comment>
<feature type="domain" description="Nucleoporin Nup133/Nup155-like N-terminal" evidence="21">
    <location>
        <begin position="116"/>
        <end position="391"/>
    </location>
</feature>
<gene>
    <name evidence="22" type="ORF">LSH36_1494g00009</name>
</gene>
<keyword evidence="13" id="KW-0325">Glycoprotein</keyword>
<dbReference type="GO" id="GO:0017056">
    <property type="term" value="F:structural constituent of nuclear pore"/>
    <property type="evidence" value="ECO:0007669"/>
    <property type="project" value="InterPro"/>
</dbReference>
<dbReference type="Gene3D" id="1.20.58.1780">
    <property type="match status" value="1"/>
</dbReference>
<evidence type="ECO:0000256" key="4">
    <source>
        <dbReference type="ARBA" id="ARBA00007373"/>
    </source>
</evidence>
<evidence type="ECO:0000256" key="10">
    <source>
        <dbReference type="ARBA" id="ARBA00023132"/>
    </source>
</evidence>
<dbReference type="Gene3D" id="1.25.40.450">
    <property type="entry name" value="Nucleoporin, helical domain, N-terminal subdomain"/>
    <property type="match status" value="1"/>
</dbReference>
<evidence type="ECO:0000256" key="6">
    <source>
        <dbReference type="ARBA" id="ARBA00022553"/>
    </source>
</evidence>
<dbReference type="GO" id="GO:0031965">
    <property type="term" value="C:nuclear membrane"/>
    <property type="evidence" value="ECO:0007669"/>
    <property type="project" value="UniProtKB-SubCell"/>
</dbReference>
<evidence type="ECO:0000256" key="13">
    <source>
        <dbReference type="ARBA" id="ARBA00023180"/>
    </source>
</evidence>
<evidence type="ECO:0000256" key="1">
    <source>
        <dbReference type="ARBA" id="ARBA00004335"/>
    </source>
</evidence>
<dbReference type="InterPro" id="IPR007187">
    <property type="entry name" value="Nucleoporin_Nup133/Nup155_C"/>
</dbReference>
<dbReference type="PANTHER" id="PTHR10350">
    <property type="entry name" value="NUCLEAR PORE COMPLEX PROTEIN NUP155"/>
    <property type="match status" value="1"/>
</dbReference>
<dbReference type="GO" id="GO:0044611">
    <property type="term" value="C:nuclear pore inner ring"/>
    <property type="evidence" value="ECO:0007669"/>
    <property type="project" value="TreeGrafter"/>
</dbReference>
<evidence type="ECO:0000256" key="8">
    <source>
        <dbReference type="ARBA" id="ARBA00022927"/>
    </source>
</evidence>
<keyword evidence="7" id="KW-0509">mRNA transport</keyword>
<proteinExistence type="inferred from homology"/>
<evidence type="ECO:0000256" key="9">
    <source>
        <dbReference type="ARBA" id="ARBA00023010"/>
    </source>
</evidence>
<organism evidence="22 23">
    <name type="scientific">Paralvinella palmiformis</name>
    <dbReference type="NCBI Taxonomy" id="53620"/>
    <lineage>
        <taxon>Eukaryota</taxon>
        <taxon>Metazoa</taxon>
        <taxon>Spiralia</taxon>
        <taxon>Lophotrochozoa</taxon>
        <taxon>Annelida</taxon>
        <taxon>Polychaeta</taxon>
        <taxon>Sedentaria</taxon>
        <taxon>Canalipalpata</taxon>
        <taxon>Terebellida</taxon>
        <taxon>Terebelliformia</taxon>
        <taxon>Alvinellidae</taxon>
        <taxon>Paralvinella</taxon>
    </lineage>
</organism>
<dbReference type="FunFam" id="1.20.120.1880:FF:000001">
    <property type="entry name" value="Nuclear pore complex protein Nup155"/>
    <property type="match status" value="1"/>
</dbReference>
<evidence type="ECO:0000256" key="5">
    <source>
        <dbReference type="ARBA" id="ARBA00022448"/>
    </source>
</evidence>
<evidence type="ECO:0000256" key="19">
    <source>
        <dbReference type="SAM" id="MobiDB-lite"/>
    </source>
</evidence>
<comment type="similarity">
    <text evidence="4">Belongs to the non-repetitive/WGA-negative nucleoporin family.</text>
</comment>
<comment type="function">
    <text evidence="15">Essential component of nuclear pore complex. Could be essessential for embryogenesis. Nucleoporins may be involved both in binding and translocating proteins during nucleocytoplasmic transport.</text>
</comment>
<evidence type="ECO:0000256" key="3">
    <source>
        <dbReference type="ARBA" id="ARBA00004620"/>
    </source>
</evidence>
<accession>A0AAD9ISH4</accession>